<dbReference type="InterPro" id="IPR029040">
    <property type="entry name" value="RPABC4/Spt4"/>
</dbReference>
<dbReference type="eggNOG" id="KOG3490">
    <property type="taxonomic scope" value="Eukaryota"/>
</dbReference>
<feature type="domain" description="Spt4/RpoE2 zinc finger" evidence="6">
    <location>
        <begin position="19"/>
        <end position="87"/>
    </location>
</feature>
<dbReference type="SMART" id="SM01389">
    <property type="entry name" value="Spt4"/>
    <property type="match status" value="1"/>
</dbReference>
<proteinExistence type="inferred from homology"/>
<evidence type="ECO:0000256" key="5">
    <source>
        <dbReference type="PIRNR" id="PIRNR025023"/>
    </source>
</evidence>
<dbReference type="AlphaFoldDB" id="F2U6Z8"/>
<name>F2U6Z8_SALR5</name>
<dbReference type="STRING" id="946362.F2U6Z8"/>
<dbReference type="Gene3D" id="3.30.40.210">
    <property type="match status" value="1"/>
</dbReference>
<sequence length="114" mass="12392">MAEEVVNPMDICPAQTKKLRACIACGLVKTSQQFVENGCENCEEFLGLKGNPEGVETCTSGNFHGIIALIEPGDSWVARAKRLGEVTGSLADDAVKELPEPIRQRYLAEQQQAE</sequence>
<dbReference type="GO" id="GO:0003746">
    <property type="term" value="F:translation elongation factor activity"/>
    <property type="evidence" value="ECO:0007669"/>
    <property type="project" value="UniProtKB-KW"/>
</dbReference>
<comment type="similarity">
    <text evidence="2 5">Belongs to the SPT4 family.</text>
</comment>
<dbReference type="GO" id="GO:0032044">
    <property type="term" value="C:DSIF complex"/>
    <property type="evidence" value="ECO:0007669"/>
    <property type="project" value="TreeGrafter"/>
</dbReference>
<accession>F2U6Z8</accession>
<comment type="subcellular location">
    <subcellularLocation>
        <location evidence="1 5">Nucleus</location>
    </subcellularLocation>
</comment>
<dbReference type="CDD" id="cd07973">
    <property type="entry name" value="Spt4"/>
    <property type="match status" value="1"/>
</dbReference>
<keyword evidence="8" id="KW-1185">Reference proteome</keyword>
<dbReference type="KEGG" id="sre:PTSG_04238"/>
<evidence type="ECO:0000313" key="8">
    <source>
        <dbReference type="Proteomes" id="UP000007799"/>
    </source>
</evidence>
<dbReference type="OrthoDB" id="248751at2759"/>
<protein>
    <submittedName>
        <fullName evidence="7">Transcription elongation factor SPT4</fullName>
    </submittedName>
</protein>
<dbReference type="OMA" id="EDKGCEN"/>
<dbReference type="GO" id="GO:0008270">
    <property type="term" value="F:zinc ion binding"/>
    <property type="evidence" value="ECO:0007669"/>
    <property type="project" value="InterPro"/>
</dbReference>
<evidence type="ECO:0000256" key="4">
    <source>
        <dbReference type="ARBA" id="ARBA00023242"/>
    </source>
</evidence>
<dbReference type="EMBL" id="GL832963">
    <property type="protein sequence ID" value="EGD83630.1"/>
    <property type="molecule type" value="Genomic_DNA"/>
</dbReference>
<evidence type="ECO:0000256" key="3">
    <source>
        <dbReference type="ARBA" id="ARBA00023163"/>
    </source>
</evidence>
<evidence type="ECO:0000259" key="6">
    <source>
        <dbReference type="SMART" id="SM01389"/>
    </source>
</evidence>
<organism evidence="8">
    <name type="scientific">Salpingoeca rosetta (strain ATCC 50818 / BSB-021)</name>
    <dbReference type="NCBI Taxonomy" id="946362"/>
    <lineage>
        <taxon>Eukaryota</taxon>
        <taxon>Choanoflagellata</taxon>
        <taxon>Craspedida</taxon>
        <taxon>Salpingoecidae</taxon>
        <taxon>Salpingoeca</taxon>
    </lineage>
</organism>
<dbReference type="FunCoup" id="F2U6Z8">
    <property type="interactions" value="1247"/>
</dbReference>
<gene>
    <name evidence="7" type="ORF">PTSG_04238</name>
</gene>
<dbReference type="PANTHER" id="PTHR12882">
    <property type="entry name" value="SUPPRESSOR OF TY 4"/>
    <property type="match status" value="1"/>
</dbReference>
<evidence type="ECO:0000313" key="7">
    <source>
        <dbReference type="EMBL" id="EGD83630.1"/>
    </source>
</evidence>
<dbReference type="PIRSF" id="PIRSF025023">
    <property type="entry name" value="Spt4"/>
    <property type="match status" value="1"/>
</dbReference>
<keyword evidence="7" id="KW-0648">Protein biosynthesis</keyword>
<dbReference type="GeneID" id="16075714"/>
<evidence type="ECO:0000256" key="1">
    <source>
        <dbReference type="ARBA" id="ARBA00004123"/>
    </source>
</evidence>
<dbReference type="Proteomes" id="UP000007799">
    <property type="component" value="Unassembled WGS sequence"/>
</dbReference>
<dbReference type="RefSeq" id="XP_004995134.1">
    <property type="nucleotide sequence ID" value="XM_004995077.1"/>
</dbReference>
<keyword evidence="3 5" id="KW-0804">Transcription</keyword>
<dbReference type="InterPro" id="IPR009287">
    <property type="entry name" value="Spt4"/>
</dbReference>
<evidence type="ECO:0000256" key="2">
    <source>
        <dbReference type="ARBA" id="ARBA00010464"/>
    </source>
</evidence>
<dbReference type="GO" id="GO:0000993">
    <property type="term" value="F:RNA polymerase II complex binding"/>
    <property type="evidence" value="ECO:0007669"/>
    <property type="project" value="TreeGrafter"/>
</dbReference>
<dbReference type="GO" id="GO:0140673">
    <property type="term" value="P:transcription elongation-coupled chromatin remodeling"/>
    <property type="evidence" value="ECO:0007669"/>
    <property type="project" value="InterPro"/>
</dbReference>
<keyword evidence="4 5" id="KW-0539">Nucleus</keyword>
<dbReference type="PANTHER" id="PTHR12882:SF1">
    <property type="entry name" value="TRANSCRIPTION ELONGATION FACTOR SPT4"/>
    <property type="match status" value="1"/>
</dbReference>
<dbReference type="Pfam" id="PF06093">
    <property type="entry name" value="Spt4"/>
    <property type="match status" value="1"/>
</dbReference>
<dbReference type="SUPFAM" id="SSF63393">
    <property type="entry name" value="RNA polymerase subunits"/>
    <property type="match status" value="1"/>
</dbReference>
<dbReference type="GO" id="GO:0006355">
    <property type="term" value="P:regulation of DNA-templated transcription"/>
    <property type="evidence" value="ECO:0007669"/>
    <property type="project" value="InterPro"/>
</dbReference>
<dbReference type="InterPro" id="IPR038510">
    <property type="entry name" value="Spt4_sf"/>
</dbReference>
<dbReference type="InParanoid" id="F2U6Z8"/>
<dbReference type="InterPro" id="IPR022800">
    <property type="entry name" value="Spt4/RpoE2_Znf"/>
</dbReference>
<keyword evidence="7" id="KW-0251">Elongation factor</keyword>
<reference evidence="7" key="1">
    <citation type="submission" date="2009-08" db="EMBL/GenBank/DDBJ databases">
        <title>Annotation of Salpingoeca rosetta.</title>
        <authorList>
            <consortium name="The Broad Institute Genome Sequencing Platform"/>
            <person name="Russ C."/>
            <person name="Cuomo C."/>
            <person name="Burger G."/>
            <person name="Gray M.W."/>
            <person name="Holland P.W.H."/>
            <person name="King N."/>
            <person name="Lang F.B.F."/>
            <person name="Roger A.J."/>
            <person name="Ruiz-Trillo I."/>
            <person name="Young S.K."/>
            <person name="Zeng Q."/>
            <person name="Gargeya S."/>
            <person name="Alvarado L."/>
            <person name="Berlin A."/>
            <person name="Chapman S.B."/>
            <person name="Chen Z."/>
            <person name="Freedman E."/>
            <person name="Gellesch M."/>
            <person name="Goldberg J."/>
            <person name="Griggs A."/>
            <person name="Gujja S."/>
            <person name="Heilman E."/>
            <person name="Heiman D."/>
            <person name="Howarth C."/>
            <person name="Mehta T."/>
            <person name="Neiman D."/>
            <person name="Pearson M."/>
            <person name="Roberts A."/>
            <person name="Saif S."/>
            <person name="Shea T."/>
            <person name="Shenoy N."/>
            <person name="Sisk P."/>
            <person name="Stolte C."/>
            <person name="Sykes S."/>
            <person name="White J."/>
            <person name="Yandava C."/>
            <person name="Haas B."/>
            <person name="Nusbaum C."/>
            <person name="Birren B."/>
        </authorList>
    </citation>
    <scope>NUCLEOTIDE SEQUENCE [LARGE SCALE GENOMIC DNA]</scope>
    <source>
        <strain evidence="7">ATCC 50818</strain>
    </source>
</reference>